<evidence type="ECO:0000259" key="10">
    <source>
        <dbReference type="Pfam" id="PF04290"/>
    </source>
</evidence>
<proteinExistence type="inferred from homology"/>
<comment type="caution">
    <text evidence="11">The sequence shown here is derived from an EMBL/GenBank/DDBJ whole genome shotgun (WGS) entry which is preliminary data.</text>
</comment>
<dbReference type="Proteomes" id="UP001431784">
    <property type="component" value="Unassembled WGS sequence"/>
</dbReference>
<evidence type="ECO:0000256" key="6">
    <source>
        <dbReference type="ARBA" id="ARBA00022989"/>
    </source>
</evidence>
<feature type="domain" description="Tripartite ATP-independent periplasmic transporters DctQ component" evidence="10">
    <location>
        <begin position="48"/>
        <end position="176"/>
    </location>
</feature>
<feature type="transmembrane region" description="Helical" evidence="9">
    <location>
        <begin position="72"/>
        <end position="90"/>
    </location>
</feature>
<reference evidence="11" key="1">
    <citation type="submission" date="2023-02" db="EMBL/GenBank/DDBJ databases">
        <title>Description of Roseinatronobacter alkalisoli sp. nov., an alkaliphilic bacerium isolated from soda soil.</title>
        <authorList>
            <person name="Wei W."/>
        </authorList>
    </citation>
    <scope>NUCLEOTIDE SEQUENCE</scope>
    <source>
        <strain evidence="11">HJB301</strain>
    </source>
</reference>
<comment type="subcellular location">
    <subcellularLocation>
        <location evidence="1 9">Cell inner membrane</location>
        <topology evidence="1 9">Multi-pass membrane protein</topology>
    </subcellularLocation>
</comment>
<dbReference type="InterPro" id="IPR007387">
    <property type="entry name" value="TRAP_DctQ"/>
</dbReference>
<evidence type="ECO:0000256" key="8">
    <source>
        <dbReference type="ARBA" id="ARBA00038436"/>
    </source>
</evidence>
<dbReference type="InterPro" id="IPR055348">
    <property type="entry name" value="DctQ"/>
</dbReference>
<accession>A0ABT5T798</accession>
<keyword evidence="3" id="KW-1003">Cell membrane</keyword>
<comment type="similarity">
    <text evidence="8 9">Belongs to the TRAP transporter small permease family.</text>
</comment>
<dbReference type="RefSeq" id="WP_274351796.1">
    <property type="nucleotide sequence ID" value="NZ_JAQZSM010000005.1"/>
</dbReference>
<feature type="transmembrane region" description="Helical" evidence="9">
    <location>
        <begin position="152"/>
        <end position="172"/>
    </location>
</feature>
<evidence type="ECO:0000256" key="2">
    <source>
        <dbReference type="ARBA" id="ARBA00022448"/>
    </source>
</evidence>
<keyword evidence="7 9" id="KW-0472">Membrane</keyword>
<evidence type="ECO:0000256" key="5">
    <source>
        <dbReference type="ARBA" id="ARBA00022692"/>
    </source>
</evidence>
<evidence type="ECO:0000256" key="7">
    <source>
        <dbReference type="ARBA" id="ARBA00023136"/>
    </source>
</evidence>
<dbReference type="PANTHER" id="PTHR35011">
    <property type="entry name" value="2,3-DIKETO-L-GULONATE TRAP TRANSPORTER SMALL PERMEASE PROTEIN YIAM"/>
    <property type="match status" value="1"/>
</dbReference>
<dbReference type="EMBL" id="JAQZSM010000005">
    <property type="protein sequence ID" value="MDD7971005.1"/>
    <property type="molecule type" value="Genomic_DNA"/>
</dbReference>
<keyword evidence="5 9" id="KW-0812">Transmembrane</keyword>
<gene>
    <name evidence="11" type="ORF">PUT78_07830</name>
</gene>
<evidence type="ECO:0000256" key="4">
    <source>
        <dbReference type="ARBA" id="ARBA00022519"/>
    </source>
</evidence>
<comment type="subunit">
    <text evidence="9">The complex comprises the extracytoplasmic solute receptor protein and the two transmembrane proteins.</text>
</comment>
<evidence type="ECO:0000256" key="9">
    <source>
        <dbReference type="RuleBase" id="RU369079"/>
    </source>
</evidence>
<keyword evidence="6 9" id="KW-1133">Transmembrane helix</keyword>
<dbReference type="Pfam" id="PF04290">
    <property type="entry name" value="DctQ"/>
    <property type="match status" value="1"/>
</dbReference>
<protein>
    <recommendedName>
        <fullName evidence="9">TRAP transporter small permease protein</fullName>
    </recommendedName>
</protein>
<keyword evidence="2 9" id="KW-0813">Transport</keyword>
<evidence type="ECO:0000313" key="12">
    <source>
        <dbReference type="Proteomes" id="UP001431784"/>
    </source>
</evidence>
<keyword evidence="12" id="KW-1185">Reference proteome</keyword>
<feature type="transmembrane region" description="Helical" evidence="9">
    <location>
        <begin position="38"/>
        <end position="60"/>
    </location>
</feature>
<evidence type="ECO:0000313" key="11">
    <source>
        <dbReference type="EMBL" id="MDD7971005.1"/>
    </source>
</evidence>
<keyword evidence="4 9" id="KW-0997">Cell inner membrane</keyword>
<evidence type="ECO:0000256" key="1">
    <source>
        <dbReference type="ARBA" id="ARBA00004429"/>
    </source>
</evidence>
<feature type="transmembrane region" description="Helical" evidence="9">
    <location>
        <begin position="111"/>
        <end position="132"/>
    </location>
</feature>
<name>A0ABT5T798_9RHOB</name>
<organism evidence="11 12">
    <name type="scientific">Roseinatronobacter alkalisoli</name>
    <dbReference type="NCBI Taxonomy" id="3028235"/>
    <lineage>
        <taxon>Bacteria</taxon>
        <taxon>Pseudomonadati</taxon>
        <taxon>Pseudomonadota</taxon>
        <taxon>Alphaproteobacteria</taxon>
        <taxon>Rhodobacterales</taxon>
        <taxon>Paracoccaceae</taxon>
        <taxon>Roseinatronobacter</taxon>
    </lineage>
</organism>
<comment type="function">
    <text evidence="9">Part of the tripartite ATP-independent periplasmic (TRAP) transport system.</text>
</comment>
<sequence length="201" mass="22385">MEAVNVPVPEHDDSPTAYRSDLPGPLGWIDNGIARAEAFLLAAGVLLMAANTVANVVGRFGFGSSIQATEEVNRILIILITFAGISYAARHGRHIRMTAFFDMMPVKLRKLLMILIALVTAGFMFALTWYSWGYLQTTLGRGRLLPSLQIPVWWTLVWVPVGFFMTGLQYLLTAIKNMLEKDIYLSTNVLEGYADESEQEI</sequence>
<evidence type="ECO:0000256" key="3">
    <source>
        <dbReference type="ARBA" id="ARBA00022475"/>
    </source>
</evidence>